<dbReference type="InterPro" id="IPR027353">
    <property type="entry name" value="NET_dom"/>
</dbReference>
<reference evidence="6 7" key="1">
    <citation type="submission" date="2019-02" db="EMBL/GenBank/DDBJ databases">
        <title>Genome sequencing of the rare red list fungi Hericium alpestre (H. flagellum).</title>
        <authorList>
            <person name="Buettner E."/>
            <person name="Kellner H."/>
        </authorList>
    </citation>
    <scope>NUCLEOTIDE SEQUENCE [LARGE SCALE GENOMIC DNA]</scope>
    <source>
        <strain evidence="6 7">DSM 108284</strain>
    </source>
</reference>
<dbReference type="InterPro" id="IPR050935">
    <property type="entry name" value="Bromo_chromatin_reader"/>
</dbReference>
<evidence type="ECO:0000256" key="1">
    <source>
        <dbReference type="ARBA" id="ARBA00023117"/>
    </source>
</evidence>
<dbReference type="InterPro" id="IPR036427">
    <property type="entry name" value="Bromodomain-like_sf"/>
</dbReference>
<evidence type="ECO:0000313" key="6">
    <source>
        <dbReference type="EMBL" id="TFY79734.1"/>
    </source>
</evidence>
<dbReference type="PRINTS" id="PR00503">
    <property type="entry name" value="BROMODOMAIN"/>
</dbReference>
<feature type="compositionally biased region" description="Acidic residues" evidence="3">
    <location>
        <begin position="333"/>
        <end position="345"/>
    </location>
</feature>
<keyword evidence="1 2" id="KW-0103">Bromodomain</keyword>
<organism evidence="6 7">
    <name type="scientific">Hericium alpestre</name>
    <dbReference type="NCBI Taxonomy" id="135208"/>
    <lineage>
        <taxon>Eukaryota</taxon>
        <taxon>Fungi</taxon>
        <taxon>Dikarya</taxon>
        <taxon>Basidiomycota</taxon>
        <taxon>Agaricomycotina</taxon>
        <taxon>Agaricomycetes</taxon>
        <taxon>Russulales</taxon>
        <taxon>Hericiaceae</taxon>
        <taxon>Hericium</taxon>
    </lineage>
</organism>
<dbReference type="OrthoDB" id="784962at2759"/>
<comment type="caution">
    <text evidence="6">The sequence shown here is derived from an EMBL/GenBank/DDBJ whole genome shotgun (WGS) entry which is preliminary data.</text>
</comment>
<dbReference type="InterPro" id="IPR038336">
    <property type="entry name" value="NET_sf"/>
</dbReference>
<dbReference type="AlphaFoldDB" id="A0A4Y9ZZU7"/>
<protein>
    <recommendedName>
        <fullName evidence="8">Bromo domain-containing protein</fullName>
    </recommendedName>
</protein>
<dbReference type="GO" id="GO:0000785">
    <property type="term" value="C:chromatin"/>
    <property type="evidence" value="ECO:0007669"/>
    <property type="project" value="TreeGrafter"/>
</dbReference>
<dbReference type="Proteomes" id="UP000298061">
    <property type="component" value="Unassembled WGS sequence"/>
</dbReference>
<dbReference type="GO" id="GO:0006338">
    <property type="term" value="P:chromatin remodeling"/>
    <property type="evidence" value="ECO:0007669"/>
    <property type="project" value="TreeGrafter"/>
</dbReference>
<dbReference type="Gene3D" id="1.20.1270.220">
    <property type="match status" value="1"/>
</dbReference>
<evidence type="ECO:0008006" key="8">
    <source>
        <dbReference type="Google" id="ProtNLM"/>
    </source>
</evidence>
<feature type="domain" description="Bromo" evidence="4">
    <location>
        <begin position="17"/>
        <end position="101"/>
    </location>
</feature>
<dbReference type="GO" id="GO:0005634">
    <property type="term" value="C:nucleus"/>
    <property type="evidence" value="ECO:0007669"/>
    <property type="project" value="TreeGrafter"/>
</dbReference>
<dbReference type="GO" id="GO:0006355">
    <property type="term" value="P:regulation of DNA-templated transcription"/>
    <property type="evidence" value="ECO:0007669"/>
    <property type="project" value="TreeGrafter"/>
</dbReference>
<dbReference type="EMBL" id="SFCI01000450">
    <property type="protein sequence ID" value="TFY79734.1"/>
    <property type="molecule type" value="Genomic_DNA"/>
</dbReference>
<feature type="compositionally biased region" description="Pro residues" evidence="3">
    <location>
        <begin position="151"/>
        <end position="164"/>
    </location>
</feature>
<feature type="compositionally biased region" description="Basic and acidic residues" evidence="3">
    <location>
        <begin position="178"/>
        <end position="193"/>
    </location>
</feature>
<dbReference type="Gene3D" id="1.20.920.10">
    <property type="entry name" value="Bromodomain-like"/>
    <property type="match status" value="2"/>
</dbReference>
<dbReference type="PANTHER" id="PTHR22880:SF225">
    <property type="entry name" value="BROMODOMAIN-CONTAINING PROTEIN BET-1-RELATED"/>
    <property type="match status" value="1"/>
</dbReference>
<dbReference type="PROSITE" id="PS51525">
    <property type="entry name" value="NET"/>
    <property type="match status" value="1"/>
</dbReference>
<dbReference type="Pfam" id="PF17035">
    <property type="entry name" value="BET"/>
    <property type="match status" value="1"/>
</dbReference>
<keyword evidence="7" id="KW-1185">Reference proteome</keyword>
<dbReference type="STRING" id="135208.A0A4Y9ZZU7"/>
<dbReference type="PANTHER" id="PTHR22880">
    <property type="entry name" value="FALZ-RELATED BROMODOMAIN-CONTAINING PROTEINS"/>
    <property type="match status" value="1"/>
</dbReference>
<dbReference type="Pfam" id="PF00439">
    <property type="entry name" value="Bromodomain"/>
    <property type="match status" value="2"/>
</dbReference>
<sequence>MCPRSTNLRCPRSVPSKKLKDSMPFRQPVDYVKLNIPHYPTIITHPMDFSTIERKLASSNPAKPDPNPNNPRYFSADEFEADVRLIFSNCETFNGPDHFVTQQGRRVLEVFDKQIKHMPAPEEVCGPTYFHRRELMPINQPKPAPVVKKPATPPPPPPPAPAPKKPVRRASQSVPVIRRNDHENIGRPKREIHPPPPKDLPYADAPKKARRARGSKKDIYSEQLRYCGKILDQLGRKQHQNIVLPFAEPVDWVKLQIPDYPRIIKRPMDLSTMRRKLENGQYPNPDRFRDDFKLIISNCFTYNSPGTPVNQAGIELQHLFDEKWAHMPPLPTSDEEEEEFDEEAEERSRQLNSLESQMENLRGAIEMLKKEGTGKKEKKEKKKEKAPAPVPSTSKLPKKDLKPPLPKKKAGKKATIPDDDTLTFDQKKDLSEAIQHLDGQKLEKVIQIIHEGVPEIRDSQEEIELEIDTLPPAVLQRLFNFVLKPLRQPATKRNRTAKGTGTGGLKRKSMDEDVEAEKIRVLEARMALFEQQHGEVANAPSLAAVAPVRDSEQSSDSSSDEDSSGSESE</sequence>
<evidence type="ECO:0000259" key="4">
    <source>
        <dbReference type="PROSITE" id="PS50014"/>
    </source>
</evidence>
<feature type="region of interest" description="Disordered" evidence="3">
    <location>
        <begin position="326"/>
        <end position="355"/>
    </location>
</feature>
<evidence type="ECO:0000256" key="2">
    <source>
        <dbReference type="PROSITE-ProRule" id="PRU00035"/>
    </source>
</evidence>
<feature type="domain" description="Bromo" evidence="4">
    <location>
        <begin position="238"/>
        <end position="310"/>
    </location>
</feature>
<feature type="region of interest" description="Disordered" evidence="3">
    <location>
        <begin position="536"/>
        <end position="569"/>
    </location>
</feature>
<feature type="region of interest" description="Disordered" evidence="3">
    <location>
        <begin position="492"/>
        <end position="511"/>
    </location>
</feature>
<feature type="domain" description="NET" evidence="5">
    <location>
        <begin position="412"/>
        <end position="493"/>
    </location>
</feature>
<gene>
    <name evidence="6" type="ORF">EWM64_g4278</name>
</gene>
<evidence type="ECO:0000259" key="5">
    <source>
        <dbReference type="PROSITE" id="PS51525"/>
    </source>
</evidence>
<feature type="compositionally biased region" description="Acidic residues" evidence="3">
    <location>
        <begin position="558"/>
        <end position="569"/>
    </location>
</feature>
<feature type="region of interest" description="Disordered" evidence="3">
    <location>
        <begin position="140"/>
        <end position="217"/>
    </location>
</feature>
<name>A0A4Y9ZZU7_9AGAM</name>
<dbReference type="SMART" id="SM00297">
    <property type="entry name" value="BROMO"/>
    <property type="match status" value="2"/>
</dbReference>
<feature type="region of interest" description="Disordered" evidence="3">
    <location>
        <begin position="1"/>
        <end position="21"/>
    </location>
</feature>
<evidence type="ECO:0000313" key="7">
    <source>
        <dbReference type="Proteomes" id="UP000298061"/>
    </source>
</evidence>
<accession>A0A4Y9ZZU7</accession>
<feature type="region of interest" description="Disordered" evidence="3">
    <location>
        <begin position="368"/>
        <end position="421"/>
    </location>
</feature>
<dbReference type="PROSITE" id="PS50014">
    <property type="entry name" value="BROMODOMAIN_2"/>
    <property type="match status" value="2"/>
</dbReference>
<evidence type="ECO:0000256" key="3">
    <source>
        <dbReference type="SAM" id="MobiDB-lite"/>
    </source>
</evidence>
<feature type="compositionally biased region" description="Basic and acidic residues" evidence="3">
    <location>
        <begin position="368"/>
        <end position="377"/>
    </location>
</feature>
<dbReference type="InterPro" id="IPR001487">
    <property type="entry name" value="Bromodomain"/>
</dbReference>
<proteinExistence type="predicted"/>
<dbReference type="SUPFAM" id="SSF47370">
    <property type="entry name" value="Bromodomain"/>
    <property type="match status" value="2"/>
</dbReference>